<dbReference type="RefSeq" id="WP_073165873.1">
    <property type="nucleotide sequence ID" value="NZ_FQUW01000025.1"/>
</dbReference>
<dbReference type="AlphaFoldDB" id="A0A1M5B149"/>
<evidence type="ECO:0000259" key="1">
    <source>
        <dbReference type="PROSITE" id="PS50531"/>
    </source>
</evidence>
<feature type="domain" description="HTH IS21-type" evidence="1">
    <location>
        <begin position="6"/>
        <end position="69"/>
    </location>
</feature>
<proteinExistence type="predicted"/>
<gene>
    <name evidence="2" type="ORF">SAMN02745218_02053</name>
</gene>
<sequence length="76" mass="9299">MIEINLYEQIRYLYAVEKLSKREIARRLGVSRNTVKRYCEGENVPWERKRRQGKCPVTDPIRETVKEWLESDKEWK</sequence>
<dbReference type="Pfam" id="PF13384">
    <property type="entry name" value="HTH_23"/>
    <property type="match status" value="1"/>
</dbReference>
<evidence type="ECO:0000313" key="3">
    <source>
        <dbReference type="Proteomes" id="UP000184196"/>
    </source>
</evidence>
<dbReference type="PROSITE" id="PS50531">
    <property type="entry name" value="HTH_IS21"/>
    <property type="match status" value="1"/>
</dbReference>
<accession>A0A1M5B149</accession>
<dbReference type="InterPro" id="IPR017894">
    <property type="entry name" value="HTH_IS21_transposase_type"/>
</dbReference>
<keyword evidence="3" id="KW-1185">Reference proteome</keyword>
<dbReference type="EMBL" id="FQUW01000025">
    <property type="protein sequence ID" value="SHF36195.1"/>
    <property type="molecule type" value="Genomic_DNA"/>
</dbReference>
<reference evidence="3" key="1">
    <citation type="submission" date="2016-11" db="EMBL/GenBank/DDBJ databases">
        <authorList>
            <person name="Varghese N."/>
            <person name="Submissions S."/>
        </authorList>
    </citation>
    <scope>NUCLEOTIDE SEQUENCE [LARGE SCALE GENOMIC DNA]</scope>
    <source>
        <strain evidence="3">DSM 11792</strain>
    </source>
</reference>
<dbReference type="SUPFAM" id="SSF46689">
    <property type="entry name" value="Homeodomain-like"/>
    <property type="match status" value="1"/>
</dbReference>
<name>A0A1M5B149_9FIRM</name>
<evidence type="ECO:0000313" key="2">
    <source>
        <dbReference type="EMBL" id="SHF36195.1"/>
    </source>
</evidence>
<dbReference type="GO" id="GO:0003677">
    <property type="term" value="F:DNA binding"/>
    <property type="evidence" value="ECO:0007669"/>
    <property type="project" value="UniProtKB-KW"/>
</dbReference>
<keyword evidence="2" id="KW-0238">DNA-binding</keyword>
<protein>
    <submittedName>
        <fullName evidence="2">Homeodomain-like domain-containing protein</fullName>
    </submittedName>
</protein>
<keyword evidence="2" id="KW-0371">Homeobox</keyword>
<organism evidence="2 3">
    <name type="scientific">Desulfofundulus australicus DSM 11792</name>
    <dbReference type="NCBI Taxonomy" id="1121425"/>
    <lineage>
        <taxon>Bacteria</taxon>
        <taxon>Bacillati</taxon>
        <taxon>Bacillota</taxon>
        <taxon>Clostridia</taxon>
        <taxon>Eubacteriales</taxon>
        <taxon>Peptococcaceae</taxon>
        <taxon>Desulfofundulus</taxon>
    </lineage>
</organism>
<dbReference type="InterPro" id="IPR009057">
    <property type="entry name" value="Homeodomain-like_sf"/>
</dbReference>
<dbReference type="Proteomes" id="UP000184196">
    <property type="component" value="Unassembled WGS sequence"/>
</dbReference>
<dbReference type="Gene3D" id="1.10.10.60">
    <property type="entry name" value="Homeodomain-like"/>
    <property type="match status" value="1"/>
</dbReference>